<feature type="compositionally biased region" description="Pro residues" evidence="1">
    <location>
        <begin position="105"/>
        <end position="120"/>
    </location>
</feature>
<name>A0A1M2VJ78_TRAPU</name>
<reference evidence="2 3" key="1">
    <citation type="submission" date="2016-10" db="EMBL/GenBank/DDBJ databases">
        <title>Genome sequence of the basidiomycete white-rot fungus Trametes pubescens.</title>
        <authorList>
            <person name="Makela M.R."/>
            <person name="Granchi Z."/>
            <person name="Peng M."/>
            <person name="De Vries R.P."/>
            <person name="Grigoriev I."/>
            <person name="Riley R."/>
            <person name="Hilden K."/>
        </authorList>
    </citation>
    <scope>NUCLEOTIDE SEQUENCE [LARGE SCALE GENOMIC DNA]</scope>
    <source>
        <strain evidence="2 3">FBCC735</strain>
    </source>
</reference>
<feature type="compositionally biased region" description="Polar residues" evidence="1">
    <location>
        <begin position="59"/>
        <end position="74"/>
    </location>
</feature>
<feature type="compositionally biased region" description="Polar residues" evidence="1">
    <location>
        <begin position="245"/>
        <end position="265"/>
    </location>
</feature>
<dbReference type="AlphaFoldDB" id="A0A1M2VJ78"/>
<evidence type="ECO:0000313" key="3">
    <source>
        <dbReference type="Proteomes" id="UP000184267"/>
    </source>
</evidence>
<feature type="compositionally biased region" description="Low complexity" evidence="1">
    <location>
        <begin position="32"/>
        <end position="41"/>
    </location>
</feature>
<dbReference type="OrthoDB" id="2530523at2759"/>
<feature type="region of interest" description="Disordered" evidence="1">
    <location>
        <begin position="1"/>
        <end position="269"/>
    </location>
</feature>
<dbReference type="STRING" id="154538.A0A1M2VJ78"/>
<feature type="compositionally biased region" description="Polar residues" evidence="1">
    <location>
        <begin position="221"/>
        <end position="238"/>
    </location>
</feature>
<accession>A0A1M2VJ78</accession>
<dbReference type="EMBL" id="MNAD01001155">
    <property type="protein sequence ID" value="OJT07618.1"/>
    <property type="molecule type" value="Genomic_DNA"/>
</dbReference>
<comment type="caution">
    <text evidence="2">The sequence shown here is derived from an EMBL/GenBank/DDBJ whole genome shotgun (WGS) entry which is preliminary data.</text>
</comment>
<feature type="compositionally biased region" description="Polar residues" evidence="1">
    <location>
        <begin position="160"/>
        <end position="172"/>
    </location>
</feature>
<sequence>MIHLDHNHAASLPAHANSPNLILANSPHADQSAASPWSSPSRDPRPFYPDSQEHAPPDSSEQPAQDEPQGSPSLPHSAGPGAPTDSQNPLSLSEPSPRSTADARSPPPDSNSSLTPPPDAATPNPATEAPSQPPEDTTDNAGMAEHSGAQGSEEVDKASRQSTPLSELSSAPETAPDDENTGGDAQSNSKDPGADAGDVGTSSSSQQASSSNAGSHHQQNASTRSTASGGEQSASTGGQAPKQGSDGTLSRQHSQASSLSPTHSKAPSLDPKVVSILELNSLLLRYVALQLAGNLDAQCSF</sequence>
<proteinExistence type="predicted"/>
<protein>
    <submittedName>
        <fullName evidence="2">Uncharacterized protein</fullName>
    </submittedName>
</protein>
<feature type="compositionally biased region" description="Low complexity" evidence="1">
    <location>
        <begin position="202"/>
        <end position="220"/>
    </location>
</feature>
<dbReference type="OMA" id="RISMEFQ"/>
<feature type="compositionally biased region" description="Low complexity" evidence="1">
    <location>
        <begin position="121"/>
        <end position="130"/>
    </location>
</feature>
<organism evidence="2 3">
    <name type="scientific">Trametes pubescens</name>
    <name type="common">White-rot fungus</name>
    <dbReference type="NCBI Taxonomy" id="154538"/>
    <lineage>
        <taxon>Eukaryota</taxon>
        <taxon>Fungi</taxon>
        <taxon>Dikarya</taxon>
        <taxon>Basidiomycota</taxon>
        <taxon>Agaricomycotina</taxon>
        <taxon>Agaricomycetes</taxon>
        <taxon>Polyporales</taxon>
        <taxon>Polyporaceae</taxon>
        <taxon>Trametes</taxon>
    </lineage>
</organism>
<evidence type="ECO:0000256" key="1">
    <source>
        <dbReference type="SAM" id="MobiDB-lite"/>
    </source>
</evidence>
<dbReference type="Proteomes" id="UP000184267">
    <property type="component" value="Unassembled WGS sequence"/>
</dbReference>
<feature type="compositionally biased region" description="Polar residues" evidence="1">
    <location>
        <begin position="84"/>
        <end position="99"/>
    </location>
</feature>
<gene>
    <name evidence="2" type="ORF">TRAPUB_1524</name>
</gene>
<evidence type="ECO:0000313" key="2">
    <source>
        <dbReference type="EMBL" id="OJT07618.1"/>
    </source>
</evidence>
<keyword evidence="3" id="KW-1185">Reference proteome</keyword>